<comment type="caution">
    <text evidence="2">The sequence shown here is derived from an EMBL/GenBank/DDBJ whole genome shotgun (WGS) entry which is preliminary data.</text>
</comment>
<evidence type="ECO:0000313" key="2">
    <source>
        <dbReference type="EMBL" id="TBN58230.1"/>
    </source>
</evidence>
<feature type="transmembrane region" description="Helical" evidence="1">
    <location>
        <begin position="262"/>
        <end position="287"/>
    </location>
</feature>
<sequence>MTPFLWFIAGFLILSTVVLFILTFVPAYRAASVRMQARTVGLALPSGDSSILESNFAGRSRASSFGALLGTVLAVLGLVSGVIPTQDPPALGGVAETWLIIGGFYVGMGVGAAIRALTVRIPSPPGERYARPGAVDVRDYLAPIDRIGSRVAVAAGLLVMAIAGIAAFSAFGMTPANPAFSIGGLVVILGVVSLVVSEIATRRILDRSQPAASPEALAWDDAIRAITVREIVTAPMSLGVWGSLAIGISLTDSFSVGNQWPAGLIVVNVLVLIIAAGILGAATYSIASRPQQHYLRRLWPDVAAAGTTPVASTTASAGNSR</sequence>
<evidence type="ECO:0000256" key="1">
    <source>
        <dbReference type="SAM" id="Phobius"/>
    </source>
</evidence>
<dbReference type="AlphaFoldDB" id="A0A4Q9H0L0"/>
<feature type="transmembrane region" description="Helical" evidence="1">
    <location>
        <begin position="97"/>
        <end position="118"/>
    </location>
</feature>
<feature type="transmembrane region" description="Helical" evidence="1">
    <location>
        <begin position="6"/>
        <end position="28"/>
    </location>
</feature>
<keyword evidence="1" id="KW-1133">Transmembrane helix</keyword>
<protein>
    <submittedName>
        <fullName evidence="2">Uncharacterized protein</fullName>
    </submittedName>
</protein>
<evidence type="ECO:0000313" key="3">
    <source>
        <dbReference type="Proteomes" id="UP000294194"/>
    </source>
</evidence>
<feature type="transmembrane region" description="Helical" evidence="1">
    <location>
        <begin position="179"/>
        <end position="200"/>
    </location>
</feature>
<gene>
    <name evidence="2" type="ORF">EYE40_12965</name>
</gene>
<keyword evidence="3" id="KW-1185">Reference proteome</keyword>
<organism evidence="2 3">
    <name type="scientific">Glaciihabitans arcticus</name>
    <dbReference type="NCBI Taxonomy" id="2668039"/>
    <lineage>
        <taxon>Bacteria</taxon>
        <taxon>Bacillati</taxon>
        <taxon>Actinomycetota</taxon>
        <taxon>Actinomycetes</taxon>
        <taxon>Micrococcales</taxon>
        <taxon>Microbacteriaceae</taxon>
        <taxon>Glaciihabitans</taxon>
    </lineage>
</organism>
<feature type="transmembrane region" description="Helical" evidence="1">
    <location>
        <begin position="65"/>
        <end position="85"/>
    </location>
</feature>
<dbReference type="Proteomes" id="UP000294194">
    <property type="component" value="Unassembled WGS sequence"/>
</dbReference>
<keyword evidence="1" id="KW-0472">Membrane</keyword>
<keyword evidence="1" id="KW-0812">Transmembrane</keyword>
<accession>A0A4Q9H0L0</accession>
<name>A0A4Q9H0L0_9MICO</name>
<proteinExistence type="predicted"/>
<reference evidence="3" key="1">
    <citation type="submission" date="2019-02" db="EMBL/GenBank/DDBJ databases">
        <title>Glaciihabitans arcticus sp. nov., a psychrotolerant bacterium isolated from polar soil.</title>
        <authorList>
            <person name="Dahal R.H."/>
        </authorList>
    </citation>
    <scope>NUCLEOTIDE SEQUENCE [LARGE SCALE GENOMIC DNA]</scope>
    <source>
        <strain evidence="3">RP-3-7</strain>
    </source>
</reference>
<feature type="transmembrane region" description="Helical" evidence="1">
    <location>
        <begin position="231"/>
        <end position="250"/>
    </location>
</feature>
<dbReference type="EMBL" id="SISG01000001">
    <property type="protein sequence ID" value="TBN58230.1"/>
    <property type="molecule type" value="Genomic_DNA"/>
</dbReference>
<feature type="transmembrane region" description="Helical" evidence="1">
    <location>
        <begin position="151"/>
        <end position="173"/>
    </location>
</feature>
<dbReference type="RefSeq" id="WP_130982337.1">
    <property type="nucleotide sequence ID" value="NZ_SISG01000001.1"/>
</dbReference>